<evidence type="ECO:0000256" key="1">
    <source>
        <dbReference type="SAM" id="SignalP"/>
    </source>
</evidence>
<feature type="signal peptide" evidence="1">
    <location>
        <begin position="1"/>
        <end position="20"/>
    </location>
</feature>
<proteinExistence type="predicted"/>
<sequence>MVNNIFVFLLFAVMMNEIRAARQIGRWQPTTDVDRSDLEEETASGGRGGIAGKRSCQYIRGRIRCGYPHDEKTVVVRFVDSIRGAQDEGYSSLHGFFQVTGCVAQSSKPELHILHTCKDNQPRRLKIFMPENMGDMHNITDIIDLKSHFTNEEEYNEKIQQPCDPF</sequence>
<organism evidence="2 3">
    <name type="scientific">Romanomermis culicivorax</name>
    <name type="common">Nematode worm</name>
    <dbReference type="NCBI Taxonomy" id="13658"/>
    <lineage>
        <taxon>Eukaryota</taxon>
        <taxon>Metazoa</taxon>
        <taxon>Ecdysozoa</taxon>
        <taxon>Nematoda</taxon>
        <taxon>Enoplea</taxon>
        <taxon>Dorylaimia</taxon>
        <taxon>Mermithida</taxon>
        <taxon>Mermithoidea</taxon>
        <taxon>Mermithidae</taxon>
        <taxon>Romanomermis</taxon>
    </lineage>
</organism>
<keyword evidence="1" id="KW-0732">Signal</keyword>
<protein>
    <submittedName>
        <fullName evidence="3">Uncharacterized protein</fullName>
    </submittedName>
</protein>
<evidence type="ECO:0000313" key="3">
    <source>
        <dbReference type="WBParaSite" id="nRc.2.0.1.t29782-RA"/>
    </source>
</evidence>
<name>A0A915JVJ2_ROMCU</name>
<keyword evidence="2" id="KW-1185">Reference proteome</keyword>
<feature type="chain" id="PRO_5037089248" evidence="1">
    <location>
        <begin position="21"/>
        <end position="166"/>
    </location>
</feature>
<dbReference type="WBParaSite" id="nRc.2.0.1.t29782-RA">
    <property type="protein sequence ID" value="nRc.2.0.1.t29782-RA"/>
    <property type="gene ID" value="nRc.2.0.1.g29782"/>
</dbReference>
<reference evidence="3" key="1">
    <citation type="submission" date="2022-11" db="UniProtKB">
        <authorList>
            <consortium name="WormBaseParasite"/>
        </authorList>
    </citation>
    <scope>IDENTIFICATION</scope>
</reference>
<dbReference type="Gene3D" id="2.60.40.3330">
    <property type="match status" value="1"/>
</dbReference>
<dbReference type="AlphaFoldDB" id="A0A915JVJ2"/>
<dbReference type="InterPro" id="IPR038479">
    <property type="entry name" value="Transthyretin-like_sf"/>
</dbReference>
<evidence type="ECO:0000313" key="2">
    <source>
        <dbReference type="Proteomes" id="UP000887565"/>
    </source>
</evidence>
<accession>A0A915JVJ2</accession>
<dbReference type="Proteomes" id="UP000887565">
    <property type="component" value="Unplaced"/>
</dbReference>